<dbReference type="GO" id="GO:0003690">
    <property type="term" value="F:double-stranded DNA binding"/>
    <property type="evidence" value="ECO:0007669"/>
    <property type="project" value="TreeGrafter"/>
</dbReference>
<dbReference type="GO" id="GO:0016787">
    <property type="term" value="F:hydrolase activity"/>
    <property type="evidence" value="ECO:0007669"/>
    <property type="project" value="UniProtKB-KW"/>
</dbReference>
<feature type="active site" description="Schiff-base intermediate with DNA; for 5'-deoxyribose-5-phosphate lyase activity" evidence="20">
    <location>
        <position position="28"/>
    </location>
</feature>
<keyword evidence="15" id="KW-0234">DNA repair</keyword>
<dbReference type="InterPro" id="IPR003034">
    <property type="entry name" value="SAP_dom"/>
</dbReference>
<dbReference type="CDD" id="cd00788">
    <property type="entry name" value="KU70"/>
    <property type="match status" value="1"/>
</dbReference>
<evidence type="ECO:0000313" key="23">
    <source>
        <dbReference type="EMBL" id="KAG9240073.1"/>
    </source>
</evidence>
<evidence type="ECO:0000256" key="13">
    <source>
        <dbReference type="ARBA" id="ARBA00023125"/>
    </source>
</evidence>
<feature type="region of interest" description="Disordered" evidence="21">
    <location>
        <begin position="1"/>
        <end position="27"/>
    </location>
</feature>
<dbReference type="SMART" id="SM00559">
    <property type="entry name" value="Ku78"/>
    <property type="match status" value="1"/>
</dbReference>
<comment type="function">
    <text evidence="17">Single-stranded DNA-dependent ATP-dependent helicase. Involved in non-homologous end joining (NHEJ) DNA double strand break repair. DNA-binding is sequence-independent but has a high affinity to nicks in double-stranded DNA and to the ends of duplex DNA. Binds to naturally occurring chromosomal ends, and therefore provides chromosomal end protection. Required also for telomere recombination to repair telomeric ends in the absence of telomerase. KU70, of the KU70/KU80 heterodimer, binds to the stem loop of TLC1, the RNA component of telomerase. Involved in telomere maintenance. Interacts with telomeric repeats and subtelomeric sequences thereby controlling telomere length and protecting against subtelomeric rearrangement. Maintains telomeric chromatin, which is involved in silencing the expression of genes located at the telomere. Required for mating-type switching.</text>
</comment>
<dbReference type="PANTHER" id="PTHR12604:SF2">
    <property type="entry name" value="X-RAY REPAIR CROSS-COMPLEMENTING PROTEIN 6"/>
    <property type="match status" value="1"/>
</dbReference>
<dbReference type="GO" id="GO:0003678">
    <property type="term" value="F:DNA helicase activity"/>
    <property type="evidence" value="ECO:0007669"/>
    <property type="project" value="UniProtKB-EC"/>
</dbReference>
<gene>
    <name evidence="23" type="ORF">BJ878DRAFT_322542</name>
</gene>
<evidence type="ECO:0000256" key="1">
    <source>
        <dbReference type="ARBA" id="ARBA00004123"/>
    </source>
</evidence>
<dbReference type="Gene3D" id="4.10.970.10">
    <property type="entry name" value="Ku70, bridge and pillars"/>
    <property type="match status" value="1"/>
</dbReference>
<keyword evidence="6" id="KW-0158">Chromosome</keyword>
<comment type="caution">
    <text evidence="23">The sequence shown here is derived from an EMBL/GenBank/DDBJ whole genome shotgun (WGS) entry which is preliminary data.</text>
</comment>
<feature type="compositionally biased region" description="Acidic residues" evidence="21">
    <location>
        <begin position="13"/>
        <end position="23"/>
    </location>
</feature>
<keyword evidence="16" id="KW-0539">Nucleus</keyword>
<dbReference type="SUPFAM" id="SSF53300">
    <property type="entry name" value="vWA-like"/>
    <property type="match status" value="1"/>
</dbReference>
<dbReference type="GO" id="GO:0000723">
    <property type="term" value="P:telomere maintenance"/>
    <property type="evidence" value="ECO:0007669"/>
    <property type="project" value="InterPro"/>
</dbReference>
<dbReference type="GO" id="GO:0043564">
    <property type="term" value="C:Ku70:Ku80 complex"/>
    <property type="evidence" value="ECO:0007669"/>
    <property type="project" value="InterPro"/>
</dbReference>
<dbReference type="PANTHER" id="PTHR12604">
    <property type="entry name" value="KU AUTOANTIGEN DNA HELICASE"/>
    <property type="match status" value="1"/>
</dbReference>
<evidence type="ECO:0000313" key="24">
    <source>
        <dbReference type="Proteomes" id="UP000887226"/>
    </source>
</evidence>
<evidence type="ECO:0000256" key="11">
    <source>
        <dbReference type="ARBA" id="ARBA00022840"/>
    </source>
</evidence>
<comment type="similarity">
    <text evidence="3">Belongs to the ku70 family.</text>
</comment>
<evidence type="ECO:0000256" key="9">
    <source>
        <dbReference type="ARBA" id="ARBA00022801"/>
    </source>
</evidence>
<dbReference type="PIRSF" id="PIRSF003033">
    <property type="entry name" value="Ku70"/>
    <property type="match status" value="1"/>
</dbReference>
<dbReference type="CDD" id="cd01458">
    <property type="entry name" value="vWA_ku"/>
    <property type="match status" value="1"/>
</dbReference>
<dbReference type="InterPro" id="IPR036361">
    <property type="entry name" value="SAP_dom_sf"/>
</dbReference>
<evidence type="ECO:0000256" key="20">
    <source>
        <dbReference type="PIRSR" id="PIRSR003033-1"/>
    </source>
</evidence>
<dbReference type="Gene3D" id="1.10.720.30">
    <property type="entry name" value="SAP domain"/>
    <property type="match status" value="1"/>
</dbReference>
<dbReference type="InterPro" id="IPR006164">
    <property type="entry name" value="DNA_bd_Ku70/Ku80"/>
</dbReference>
<evidence type="ECO:0000256" key="10">
    <source>
        <dbReference type="ARBA" id="ARBA00022806"/>
    </source>
</evidence>
<evidence type="ECO:0000256" key="4">
    <source>
        <dbReference type="ARBA" id="ARBA00012551"/>
    </source>
</evidence>
<dbReference type="NCBIfam" id="TIGR00578">
    <property type="entry name" value="ku70"/>
    <property type="match status" value="1"/>
</dbReference>
<evidence type="ECO:0000259" key="22">
    <source>
        <dbReference type="PROSITE" id="PS50800"/>
    </source>
</evidence>
<dbReference type="SUPFAM" id="SSF100939">
    <property type="entry name" value="SPOC domain-like"/>
    <property type="match status" value="1"/>
</dbReference>
<evidence type="ECO:0000256" key="8">
    <source>
        <dbReference type="ARBA" id="ARBA00022763"/>
    </source>
</evidence>
<dbReference type="SMART" id="SM00513">
    <property type="entry name" value="SAP"/>
    <property type="match status" value="1"/>
</dbReference>
<dbReference type="FunFam" id="2.40.290.10:FF:000001">
    <property type="entry name" value="X-ray repair cross complementing 6"/>
    <property type="match status" value="1"/>
</dbReference>
<keyword evidence="11" id="KW-0067">ATP-binding</keyword>
<dbReference type="PROSITE" id="PS50800">
    <property type="entry name" value="SAP"/>
    <property type="match status" value="1"/>
</dbReference>
<keyword evidence="12" id="KW-0779">Telomere</keyword>
<feature type="region of interest" description="Disordered" evidence="21">
    <location>
        <begin position="567"/>
        <end position="586"/>
    </location>
</feature>
<organism evidence="23 24">
    <name type="scientific">Calycina marina</name>
    <dbReference type="NCBI Taxonomy" id="1763456"/>
    <lineage>
        <taxon>Eukaryota</taxon>
        <taxon>Fungi</taxon>
        <taxon>Dikarya</taxon>
        <taxon>Ascomycota</taxon>
        <taxon>Pezizomycotina</taxon>
        <taxon>Leotiomycetes</taxon>
        <taxon>Helotiales</taxon>
        <taxon>Pezizellaceae</taxon>
        <taxon>Calycina</taxon>
    </lineage>
</organism>
<dbReference type="FunFam" id="3.40.50.410:FF:000071">
    <property type="entry name" value="ATP-dependent DNA helicase II subunit 1"/>
    <property type="match status" value="1"/>
</dbReference>
<dbReference type="Gene3D" id="3.40.50.410">
    <property type="entry name" value="von Willebrand factor, type A domain"/>
    <property type="match status" value="1"/>
</dbReference>
<keyword evidence="7" id="KW-0547">Nucleotide-binding</keyword>
<dbReference type="InterPro" id="IPR036465">
    <property type="entry name" value="vWFA_dom_sf"/>
</dbReference>
<evidence type="ECO:0000256" key="16">
    <source>
        <dbReference type="ARBA" id="ARBA00023242"/>
    </source>
</evidence>
<evidence type="ECO:0000256" key="14">
    <source>
        <dbReference type="ARBA" id="ARBA00023172"/>
    </source>
</evidence>
<keyword evidence="13" id="KW-0238">DNA-binding</keyword>
<dbReference type="GO" id="GO:0000781">
    <property type="term" value="C:chromosome, telomeric region"/>
    <property type="evidence" value="ECO:0007669"/>
    <property type="project" value="UniProtKB-SubCell"/>
</dbReference>
<evidence type="ECO:0000256" key="5">
    <source>
        <dbReference type="ARBA" id="ARBA00021796"/>
    </source>
</evidence>
<dbReference type="InterPro" id="IPR006165">
    <property type="entry name" value="Ku70"/>
</dbReference>
<dbReference type="Proteomes" id="UP000887226">
    <property type="component" value="Unassembled WGS sequence"/>
</dbReference>
<dbReference type="AlphaFoldDB" id="A0A9P8CAM3"/>
<dbReference type="GO" id="GO:0005524">
    <property type="term" value="F:ATP binding"/>
    <property type="evidence" value="ECO:0007669"/>
    <property type="project" value="UniProtKB-KW"/>
</dbReference>
<dbReference type="GO" id="GO:0003684">
    <property type="term" value="F:damaged DNA binding"/>
    <property type="evidence" value="ECO:0007669"/>
    <property type="project" value="InterPro"/>
</dbReference>
<dbReference type="Pfam" id="PF02037">
    <property type="entry name" value="SAP"/>
    <property type="match status" value="1"/>
</dbReference>
<evidence type="ECO:0000256" key="15">
    <source>
        <dbReference type="ARBA" id="ARBA00023204"/>
    </source>
</evidence>
<evidence type="ECO:0000256" key="7">
    <source>
        <dbReference type="ARBA" id="ARBA00022741"/>
    </source>
</evidence>
<proteinExistence type="inferred from homology"/>
<evidence type="ECO:0000256" key="17">
    <source>
        <dbReference type="ARBA" id="ARBA00024890"/>
    </source>
</evidence>
<dbReference type="EMBL" id="MU254606">
    <property type="protein sequence ID" value="KAG9240073.1"/>
    <property type="molecule type" value="Genomic_DNA"/>
</dbReference>
<dbReference type="InterPro" id="IPR005160">
    <property type="entry name" value="Ku_C"/>
</dbReference>
<comment type="subcellular location">
    <subcellularLocation>
        <location evidence="2">Chromosome</location>
        <location evidence="2">Telomere</location>
    </subcellularLocation>
    <subcellularLocation>
        <location evidence="1">Nucleus</location>
    </subcellularLocation>
</comment>
<dbReference type="Pfam" id="PF03730">
    <property type="entry name" value="Ku_C"/>
    <property type="match status" value="1"/>
</dbReference>
<accession>A0A9P8CAM3</accession>
<sequence length="643" mass="72285">MSNEKPSWMHNQDEEEDEEETQDETNYKQMKDAVIFAIDISESMLTSPEDDPKADSPAMAALNCASHFMEQRIISNPKDMMGILLFGTESTNLNDEGNTSGKDKYPHCYLLTELDVPSAKDVRRLKELISDSAEANALLVPTSGHCRISDLLFCANQRFNLQAPNFDSRRLFVITDSDSPHDGDKKAMSVSTTRAKDLYDLGVVIELFPISRPEETFDRTKFYDNIIYRDPNENENTYGVSTFKSSGIGLLQDLLSDINSKQVAKRSLFNDLKFEIGPGLEISVKGYNILQKQIPARSHFVYTGGEEAVIVEGKTNQNREISQESVVKKDLKKAYKFGGSQVLFEKKDVDKVKDFGGPVIRLVGFKPKSMLPIWASVKKSTFIYPSEGGFVGSIRVFVALWKKLLDNKKMGIAWCIPRKNAAPTYVAILPSEEKLADNGKQISPQGLWLYQIPFADDLRSPPDVPKPIRASDELVDDMRKVVQQLQLPKATYDPRRYPNPSLQWHYTILQAMALEQEPPEKASDKTTGKHKQIDKRAGEYIKKWGTTLDKQARAFMAERKSSLKRELGVDVEEDKPKKKAKTAATTQKLEDMADSDVNKLAASGLIGKCVIAELKAWCAMKGLPSTGKKADLVDRVERWCDEN</sequence>
<feature type="domain" description="SAP" evidence="22">
    <location>
        <begin position="606"/>
        <end position="640"/>
    </location>
</feature>
<dbReference type="InterPro" id="IPR005161">
    <property type="entry name" value="Ku_N"/>
</dbReference>
<dbReference type="GO" id="GO:0042162">
    <property type="term" value="F:telomeric DNA binding"/>
    <property type="evidence" value="ECO:0007669"/>
    <property type="project" value="InterPro"/>
</dbReference>
<evidence type="ECO:0000256" key="3">
    <source>
        <dbReference type="ARBA" id="ARBA00005240"/>
    </source>
</evidence>
<reference evidence="23" key="1">
    <citation type="journal article" date="2021" name="IMA Fungus">
        <title>Genomic characterization of three marine fungi, including Emericellopsis atlantica sp. nov. with signatures of a generalist lifestyle and marine biomass degradation.</title>
        <authorList>
            <person name="Hagestad O.C."/>
            <person name="Hou L."/>
            <person name="Andersen J.H."/>
            <person name="Hansen E.H."/>
            <person name="Altermark B."/>
            <person name="Li C."/>
            <person name="Kuhnert E."/>
            <person name="Cox R.J."/>
            <person name="Crous P.W."/>
            <person name="Spatafora J.W."/>
            <person name="Lail K."/>
            <person name="Amirebrahimi M."/>
            <person name="Lipzen A."/>
            <person name="Pangilinan J."/>
            <person name="Andreopoulos W."/>
            <person name="Hayes R.D."/>
            <person name="Ng V."/>
            <person name="Grigoriev I.V."/>
            <person name="Jackson S.A."/>
            <person name="Sutton T.D.S."/>
            <person name="Dobson A.D.W."/>
            <person name="Rama T."/>
        </authorList>
    </citation>
    <scope>NUCLEOTIDE SEQUENCE</scope>
    <source>
        <strain evidence="23">TRa3180A</strain>
    </source>
</reference>
<dbReference type="Pfam" id="PF02735">
    <property type="entry name" value="Ku"/>
    <property type="match status" value="1"/>
</dbReference>
<dbReference type="GO" id="GO:0006310">
    <property type="term" value="P:DNA recombination"/>
    <property type="evidence" value="ECO:0007669"/>
    <property type="project" value="UniProtKB-KW"/>
</dbReference>
<keyword evidence="9" id="KW-0378">Hydrolase</keyword>
<keyword evidence="14" id="KW-0233">DNA recombination</keyword>
<evidence type="ECO:0000256" key="2">
    <source>
        <dbReference type="ARBA" id="ARBA00004574"/>
    </source>
</evidence>
<keyword evidence="10" id="KW-0347">Helicase</keyword>
<evidence type="ECO:0000256" key="18">
    <source>
        <dbReference type="ARBA" id="ARBA00031811"/>
    </source>
</evidence>
<dbReference type="InterPro" id="IPR016194">
    <property type="entry name" value="SPOC-like_C_dom_sf"/>
</dbReference>
<dbReference type="OrthoDB" id="3249161at2759"/>
<dbReference type="InterPro" id="IPR047087">
    <property type="entry name" value="KU70_core_dom"/>
</dbReference>
<dbReference type="SUPFAM" id="SSF68906">
    <property type="entry name" value="SAP domain"/>
    <property type="match status" value="1"/>
</dbReference>
<dbReference type="GO" id="GO:0006303">
    <property type="term" value="P:double-strand break repair via nonhomologous end joining"/>
    <property type="evidence" value="ECO:0007669"/>
    <property type="project" value="InterPro"/>
</dbReference>
<dbReference type="Pfam" id="PF03731">
    <property type="entry name" value="Ku_N"/>
    <property type="match status" value="1"/>
</dbReference>
<dbReference type="Gene3D" id="2.40.290.10">
    <property type="match status" value="1"/>
</dbReference>
<evidence type="ECO:0000256" key="19">
    <source>
        <dbReference type="ARBA" id="ARBA00047995"/>
    </source>
</evidence>
<keyword evidence="24" id="KW-1185">Reference proteome</keyword>
<protein>
    <recommendedName>
        <fullName evidence="5">ATP-dependent DNA helicase II subunit 1</fullName>
        <ecNumber evidence="4">3.6.4.12</ecNumber>
    </recommendedName>
    <alternativeName>
        <fullName evidence="18">ATP-dependent DNA helicase II subunit Ku70</fullName>
    </alternativeName>
</protein>
<keyword evidence="8" id="KW-0227">DNA damage</keyword>
<dbReference type="Gene3D" id="1.10.1600.10">
    <property type="match status" value="1"/>
</dbReference>
<comment type="catalytic activity">
    <reaction evidence="19">
        <text>ATP + H2O = ADP + phosphate + H(+)</text>
        <dbReference type="Rhea" id="RHEA:13065"/>
        <dbReference type="ChEBI" id="CHEBI:15377"/>
        <dbReference type="ChEBI" id="CHEBI:15378"/>
        <dbReference type="ChEBI" id="CHEBI:30616"/>
        <dbReference type="ChEBI" id="CHEBI:43474"/>
        <dbReference type="ChEBI" id="CHEBI:456216"/>
        <dbReference type="EC" id="3.6.4.12"/>
    </reaction>
</comment>
<dbReference type="InterPro" id="IPR027388">
    <property type="entry name" value="Ku70_bridge/pillars_dom_sf"/>
</dbReference>
<evidence type="ECO:0000256" key="6">
    <source>
        <dbReference type="ARBA" id="ARBA00022454"/>
    </source>
</evidence>
<evidence type="ECO:0000256" key="21">
    <source>
        <dbReference type="SAM" id="MobiDB-lite"/>
    </source>
</evidence>
<dbReference type="EC" id="3.6.4.12" evidence="4"/>
<evidence type="ECO:0000256" key="12">
    <source>
        <dbReference type="ARBA" id="ARBA00022895"/>
    </source>
</evidence>
<name>A0A9P8CAM3_9HELO</name>